<comment type="caution">
    <text evidence="4">The sequence shown here is derived from an EMBL/GenBank/DDBJ whole genome shotgun (WGS) entry which is preliminary data.</text>
</comment>
<dbReference type="PROSITE" id="PS50943">
    <property type="entry name" value="HTH_CROC1"/>
    <property type="match status" value="1"/>
</dbReference>
<proteinExistence type="predicted"/>
<keyword evidence="1" id="KW-0175">Coiled coil</keyword>
<feature type="region of interest" description="Disordered" evidence="2">
    <location>
        <begin position="337"/>
        <end position="364"/>
    </location>
</feature>
<feature type="compositionally biased region" description="Basic and acidic residues" evidence="2">
    <location>
        <begin position="355"/>
        <end position="364"/>
    </location>
</feature>
<dbReference type="EMBL" id="QOIL01000012">
    <property type="protein sequence ID" value="RCG29009.1"/>
    <property type="molecule type" value="Genomic_DNA"/>
</dbReference>
<dbReference type="AlphaFoldDB" id="A0A367FGH1"/>
<feature type="compositionally biased region" description="Polar residues" evidence="2">
    <location>
        <begin position="337"/>
        <end position="353"/>
    </location>
</feature>
<dbReference type="InterPro" id="IPR010982">
    <property type="entry name" value="Lambda_DNA-bd_dom_sf"/>
</dbReference>
<feature type="domain" description="HTH cro/C1-type" evidence="3">
    <location>
        <begin position="16"/>
        <end position="71"/>
    </location>
</feature>
<dbReference type="InterPro" id="IPR001387">
    <property type="entry name" value="Cro/C1-type_HTH"/>
</dbReference>
<dbReference type="RefSeq" id="WP_114030730.1">
    <property type="nucleotide sequence ID" value="NZ_QOIL01000012.1"/>
</dbReference>
<name>A0A367FGH1_9ACTN</name>
<dbReference type="Pfam" id="PF01381">
    <property type="entry name" value="HTH_3"/>
    <property type="match status" value="1"/>
</dbReference>
<dbReference type="Proteomes" id="UP000253094">
    <property type="component" value="Unassembled WGS sequence"/>
</dbReference>
<dbReference type="SUPFAM" id="SSF47413">
    <property type="entry name" value="lambda repressor-like DNA-binding domains"/>
    <property type="match status" value="1"/>
</dbReference>
<dbReference type="GO" id="GO:0003677">
    <property type="term" value="F:DNA binding"/>
    <property type="evidence" value="ECO:0007669"/>
    <property type="project" value="InterPro"/>
</dbReference>
<feature type="coiled-coil region" evidence="1">
    <location>
        <begin position="196"/>
        <end position="223"/>
    </location>
</feature>
<dbReference type="Gene3D" id="1.10.260.40">
    <property type="entry name" value="lambda repressor-like DNA-binding domains"/>
    <property type="match status" value="1"/>
</dbReference>
<protein>
    <submittedName>
        <fullName evidence="4">XRE family transcriptional regulator</fullName>
    </submittedName>
</protein>
<dbReference type="OrthoDB" id="7428772at2"/>
<gene>
    <name evidence="4" type="ORF">DQ384_21910</name>
</gene>
<dbReference type="CDD" id="cd00093">
    <property type="entry name" value="HTH_XRE"/>
    <property type="match status" value="1"/>
</dbReference>
<sequence length="364" mass="40232">MSDPTLEAQLGLGVHLRNRREEIRISQATLAWLARVSRNTVSNLERDAVAEPDDRVLNNVEAALGLDHWYAYSSTHHPRDAMLLVQPRIAHRLIEVIERLKREDPKTARDAADAYVAFMAALRDARDDDSRLSAHQALQEEAGRLAQFIVPRLDLATELDSSIRAFLEDQGWSPEDSTFLGGGAALISVRASTTDSARMTETAARIHSELDKLREQIGQMTETFAPALFVRHDEANAFGRLPIRVQDALLSGQVIDADIVKPPHTEGISLLTMVVRQDDSEAPLTAEGRKALINSLHIWHLSLVAAAGMFSFMQKHSWMAPEVVEDRIKEALAVITESPQTGLATHPGQSDSATEPDHSSEEAR</sequence>
<evidence type="ECO:0000313" key="4">
    <source>
        <dbReference type="EMBL" id="RCG29009.1"/>
    </source>
</evidence>
<evidence type="ECO:0000259" key="3">
    <source>
        <dbReference type="PROSITE" id="PS50943"/>
    </source>
</evidence>
<dbReference type="SMART" id="SM00530">
    <property type="entry name" value="HTH_XRE"/>
    <property type="match status" value="1"/>
</dbReference>
<evidence type="ECO:0000256" key="2">
    <source>
        <dbReference type="SAM" id="MobiDB-lite"/>
    </source>
</evidence>
<keyword evidence="5" id="KW-1185">Reference proteome</keyword>
<organism evidence="4 5">
    <name type="scientific">Sphaerisporangium album</name>
    <dbReference type="NCBI Taxonomy" id="509200"/>
    <lineage>
        <taxon>Bacteria</taxon>
        <taxon>Bacillati</taxon>
        <taxon>Actinomycetota</taxon>
        <taxon>Actinomycetes</taxon>
        <taxon>Streptosporangiales</taxon>
        <taxon>Streptosporangiaceae</taxon>
        <taxon>Sphaerisporangium</taxon>
    </lineage>
</organism>
<reference evidence="4 5" key="1">
    <citation type="submission" date="2018-06" db="EMBL/GenBank/DDBJ databases">
        <title>Sphaerisporangium craniellae sp. nov., isolated from a marine sponge in the South China Sea.</title>
        <authorList>
            <person name="Li L."/>
        </authorList>
    </citation>
    <scope>NUCLEOTIDE SEQUENCE [LARGE SCALE GENOMIC DNA]</scope>
    <source>
        <strain evidence="4 5">CCTCC AA 208026</strain>
    </source>
</reference>
<accession>A0A367FGH1</accession>
<evidence type="ECO:0000256" key="1">
    <source>
        <dbReference type="SAM" id="Coils"/>
    </source>
</evidence>
<evidence type="ECO:0000313" key="5">
    <source>
        <dbReference type="Proteomes" id="UP000253094"/>
    </source>
</evidence>